<organism evidence="2 3">
    <name type="scientific">Ornithinimicrobium humiphilum</name>
    <dbReference type="NCBI Taxonomy" id="125288"/>
    <lineage>
        <taxon>Bacteria</taxon>
        <taxon>Bacillati</taxon>
        <taxon>Actinomycetota</taxon>
        <taxon>Actinomycetes</taxon>
        <taxon>Micrococcales</taxon>
        <taxon>Ornithinimicrobiaceae</taxon>
        <taxon>Ornithinimicrobium</taxon>
    </lineage>
</organism>
<keyword evidence="3" id="KW-1185">Reference proteome</keyword>
<dbReference type="RefSeq" id="WP_141820546.1">
    <property type="nucleotide sequence ID" value="NZ_BAAAIL010000001.1"/>
</dbReference>
<proteinExistence type="predicted"/>
<sequence>MNEDRYAVLARRFDETTAARAEHQRLTSRLAALQPQLREAEQELDRLGRALEKERTDVRRLESRGLSPSRVWASVRGDLTERLTAEQAEAQAAELAHERARRHRDVVVQEAQRLEAARAALGDVDAGYEAVLVEVRQAAEEPGAVVLRERAAEAGRLLEDVRWRRELDEALAAGSEAYGALQEARKRLDSAEGWSTWDVMGGGMFSSMLKHDELDKAADLLDTASVALQRFSRELADVELPGIDAPMVDGLSRGLDIWFDNVVTDLFVADRIGKAKRQVTDAIRAVDATMLRLHELRVSLG</sequence>
<keyword evidence="1" id="KW-0175">Coiled coil</keyword>
<evidence type="ECO:0000256" key="1">
    <source>
        <dbReference type="SAM" id="Coils"/>
    </source>
</evidence>
<evidence type="ECO:0000313" key="2">
    <source>
        <dbReference type="EMBL" id="TQM91127.1"/>
    </source>
</evidence>
<gene>
    <name evidence="2" type="ORF">FB476_2853</name>
</gene>
<accession>A0A543K7S4</accession>
<dbReference type="AlphaFoldDB" id="A0A543K7S4"/>
<name>A0A543K7S4_9MICO</name>
<protein>
    <submittedName>
        <fullName evidence="2">Uncharacterized protein</fullName>
    </submittedName>
</protein>
<comment type="caution">
    <text evidence="2">The sequence shown here is derived from an EMBL/GenBank/DDBJ whole genome shotgun (WGS) entry which is preliminary data.</text>
</comment>
<feature type="coiled-coil region" evidence="1">
    <location>
        <begin position="23"/>
        <end position="103"/>
    </location>
</feature>
<dbReference type="OrthoDB" id="3540923at2"/>
<dbReference type="Proteomes" id="UP000315133">
    <property type="component" value="Unassembled WGS sequence"/>
</dbReference>
<reference evidence="2 3" key="1">
    <citation type="submission" date="2019-06" db="EMBL/GenBank/DDBJ databases">
        <title>Sequencing the genomes of 1000 actinobacteria strains.</title>
        <authorList>
            <person name="Klenk H.-P."/>
        </authorList>
    </citation>
    <scope>NUCLEOTIDE SEQUENCE [LARGE SCALE GENOMIC DNA]</scope>
    <source>
        <strain evidence="2 3">DSM 12362</strain>
    </source>
</reference>
<evidence type="ECO:0000313" key="3">
    <source>
        <dbReference type="Proteomes" id="UP000315133"/>
    </source>
</evidence>
<dbReference type="EMBL" id="VFPU01000002">
    <property type="protein sequence ID" value="TQM91127.1"/>
    <property type="molecule type" value="Genomic_DNA"/>
</dbReference>